<dbReference type="RefSeq" id="NP_983421.2">
    <property type="nucleotide sequence ID" value="NM_208774.2"/>
</dbReference>
<dbReference type="KEGG" id="ago:AGOS_ACR018C"/>
<keyword evidence="2" id="KW-1185">Reference proteome</keyword>
<accession>Q75C98</accession>
<dbReference type="OrthoDB" id="4040999at2759"/>
<dbReference type="OMA" id="MRAWRRN"/>
<evidence type="ECO:0000313" key="2">
    <source>
        <dbReference type="Proteomes" id="UP000000591"/>
    </source>
</evidence>
<dbReference type="PANTHER" id="PTHR28037">
    <property type="entry name" value="ALCOHOL O-ACETYLTRANSFERASE 1-RELATED"/>
    <property type="match status" value="1"/>
</dbReference>
<dbReference type="InParanoid" id="Q75C98"/>
<dbReference type="eggNOG" id="ENOG502QWRD">
    <property type="taxonomic scope" value="Eukaryota"/>
</dbReference>
<sequence>MPATSAIRSLTSAEKARYAEVRAGLRNGSLFAVTYGFDRREQETWSDSSTLMSSRCGCLREHQISSALRSMIRENVEMCVTVTDGPKFAPVSRIEYDDVVRVIEFQTYKDEAIACHDGIPPYVARHILNKSKFEAGKPLWEVYIADGSMVIFHCHNVLFDLFAAGNFHVRFQQALQRCEKNEPHNETLFVYEGGPLQLPIDPDACSLPGVDVPYPASSPFVSFVKNVCRYALKPFGALASAVTPSLRLNRSSLGRKPFLLTLDKESLYGTTVSGYLNSKKLDSLLKLISKEEVCVRSFLCAITLLSLKPLIRNFDGSIAFSIPLDLRTESHKTTPFGFQSKRILVDCPLALIDDRVFESLFNRPSKQRKTKLDKNSPKFSEGLLEYQFKRVTTHVMKSLTAQTSGDWTGKRKYSKCQLRKKKIIEINVVDMGTSPSARFQIKNMNFTDSLGSETFMSLSCALMRGVGMNMCMHYLERDSMDMFVDCFQTFLDELS</sequence>
<organism evidence="1 2">
    <name type="scientific">Eremothecium gossypii (strain ATCC 10895 / CBS 109.51 / FGSC 9923 / NRRL Y-1056)</name>
    <name type="common">Yeast</name>
    <name type="synonym">Ashbya gossypii</name>
    <dbReference type="NCBI Taxonomy" id="284811"/>
    <lineage>
        <taxon>Eukaryota</taxon>
        <taxon>Fungi</taxon>
        <taxon>Dikarya</taxon>
        <taxon>Ascomycota</taxon>
        <taxon>Saccharomycotina</taxon>
        <taxon>Saccharomycetes</taxon>
        <taxon>Saccharomycetales</taxon>
        <taxon>Saccharomycetaceae</taxon>
        <taxon>Eremothecium</taxon>
    </lineage>
</organism>
<reference evidence="1 2" key="1">
    <citation type="journal article" date="2004" name="Science">
        <title>The Ashbya gossypii genome as a tool for mapping the ancient Saccharomyces cerevisiae genome.</title>
        <authorList>
            <person name="Dietrich F.S."/>
            <person name="Voegeli S."/>
            <person name="Brachat S."/>
            <person name="Lerch A."/>
            <person name="Gates K."/>
            <person name="Steiner S."/>
            <person name="Mohr C."/>
            <person name="Pohlmann R."/>
            <person name="Luedi P."/>
            <person name="Choi S."/>
            <person name="Wing R.A."/>
            <person name="Flavier A."/>
            <person name="Gaffney T.D."/>
            <person name="Philippsen P."/>
        </authorList>
    </citation>
    <scope>NUCLEOTIDE SEQUENCE [LARGE SCALE GENOMIC DNA]</scope>
    <source>
        <strain evidence="2">ATCC 10895 / CBS 109.51 / FGSC 9923 / NRRL Y-1056</strain>
    </source>
</reference>
<dbReference type="EMBL" id="AE016816">
    <property type="protein sequence ID" value="AAS51245.2"/>
    <property type="molecule type" value="Genomic_DNA"/>
</dbReference>
<gene>
    <name evidence="1" type="ORF">AGOS_ACR018C</name>
</gene>
<protein>
    <submittedName>
        <fullName evidence="1">ACR018Cp</fullName>
    </submittedName>
</protein>
<name>Q75C98_EREGS</name>
<dbReference type="GeneID" id="4619546"/>
<reference evidence="2" key="2">
    <citation type="journal article" date="2013" name="G3 (Bethesda)">
        <title>Genomes of Ashbya fungi isolated from insects reveal four mating-type loci, numerous translocations, lack of transposons, and distinct gene duplications.</title>
        <authorList>
            <person name="Dietrich F.S."/>
            <person name="Voegeli S."/>
            <person name="Kuo S."/>
            <person name="Philippsen P."/>
        </authorList>
    </citation>
    <scope>GENOME REANNOTATION</scope>
    <source>
        <strain evidence="2">ATCC 10895 / CBS 109.51 / FGSC 9923 / NRRL Y-1056</strain>
    </source>
</reference>
<proteinExistence type="predicted"/>
<dbReference type="AlphaFoldDB" id="Q75C98"/>
<dbReference type="PANTHER" id="PTHR28037:SF2">
    <property type="entry name" value="ACR018CP"/>
    <property type="match status" value="1"/>
</dbReference>
<dbReference type="HOGENOM" id="CLU_520828_0_0_1"/>
<dbReference type="GO" id="GO:0008080">
    <property type="term" value="F:N-acetyltransferase activity"/>
    <property type="evidence" value="ECO:0000318"/>
    <property type="project" value="GO_Central"/>
</dbReference>
<dbReference type="FunCoup" id="Q75C98">
    <property type="interactions" value="3"/>
</dbReference>
<dbReference type="Proteomes" id="UP000000591">
    <property type="component" value="Chromosome III"/>
</dbReference>
<dbReference type="InterPro" id="IPR052058">
    <property type="entry name" value="Alcohol_O-acetyltransferase"/>
</dbReference>
<evidence type="ECO:0000313" key="1">
    <source>
        <dbReference type="EMBL" id="AAS51245.2"/>
    </source>
</evidence>